<dbReference type="Proteomes" id="UP000747542">
    <property type="component" value="Unassembled WGS sequence"/>
</dbReference>
<proteinExistence type="predicted"/>
<sequence length="77" mass="9047">MRSMLKHAHDICQVPFLVPTRVGGTRWLWHMLQALEHLLKSYKAVVLHMQQIQNPDDPVYHKDSSRKAKNYLLLVLT</sequence>
<dbReference type="AlphaFoldDB" id="A0A8J5JP52"/>
<comment type="caution">
    <text evidence="1">The sequence shown here is derived from an EMBL/GenBank/DDBJ whole genome shotgun (WGS) entry which is preliminary data.</text>
</comment>
<protein>
    <submittedName>
        <fullName evidence="1">Uncharacterized protein</fullName>
    </submittedName>
</protein>
<gene>
    <name evidence="1" type="ORF">Hamer_G016579</name>
</gene>
<accession>A0A8J5JP52</accession>
<evidence type="ECO:0000313" key="2">
    <source>
        <dbReference type="Proteomes" id="UP000747542"/>
    </source>
</evidence>
<reference evidence="1" key="1">
    <citation type="journal article" date="2021" name="Sci. Adv.">
        <title>The American lobster genome reveals insights on longevity, neural, and immune adaptations.</title>
        <authorList>
            <person name="Polinski J.M."/>
            <person name="Zimin A.V."/>
            <person name="Clark K.F."/>
            <person name="Kohn A.B."/>
            <person name="Sadowski N."/>
            <person name="Timp W."/>
            <person name="Ptitsyn A."/>
            <person name="Khanna P."/>
            <person name="Romanova D.Y."/>
            <person name="Williams P."/>
            <person name="Greenwood S.J."/>
            <person name="Moroz L.L."/>
            <person name="Walt D.R."/>
            <person name="Bodnar A.G."/>
        </authorList>
    </citation>
    <scope>NUCLEOTIDE SEQUENCE</scope>
    <source>
        <strain evidence="1">GMGI-L3</strain>
    </source>
</reference>
<evidence type="ECO:0000313" key="1">
    <source>
        <dbReference type="EMBL" id="KAG7159190.1"/>
    </source>
</evidence>
<name>A0A8J5JP52_HOMAM</name>
<organism evidence="1 2">
    <name type="scientific">Homarus americanus</name>
    <name type="common">American lobster</name>
    <dbReference type="NCBI Taxonomy" id="6706"/>
    <lineage>
        <taxon>Eukaryota</taxon>
        <taxon>Metazoa</taxon>
        <taxon>Ecdysozoa</taxon>
        <taxon>Arthropoda</taxon>
        <taxon>Crustacea</taxon>
        <taxon>Multicrustacea</taxon>
        <taxon>Malacostraca</taxon>
        <taxon>Eumalacostraca</taxon>
        <taxon>Eucarida</taxon>
        <taxon>Decapoda</taxon>
        <taxon>Pleocyemata</taxon>
        <taxon>Astacidea</taxon>
        <taxon>Nephropoidea</taxon>
        <taxon>Nephropidae</taxon>
        <taxon>Homarus</taxon>
    </lineage>
</organism>
<dbReference type="EMBL" id="JAHLQT010033762">
    <property type="protein sequence ID" value="KAG7159190.1"/>
    <property type="molecule type" value="Genomic_DNA"/>
</dbReference>
<keyword evidence="2" id="KW-1185">Reference proteome</keyword>